<comment type="similarity">
    <text evidence="3">Belongs to the TO family.</text>
</comment>
<dbReference type="InterPro" id="IPR038606">
    <property type="entry name" value="To_sf"/>
</dbReference>
<protein>
    <submittedName>
        <fullName evidence="5">Circadian clock-controlled protein-like protein</fullName>
    </submittedName>
</protein>
<dbReference type="SMART" id="SM00700">
    <property type="entry name" value="JHBP"/>
    <property type="match status" value="1"/>
</dbReference>
<dbReference type="Gene3D" id="3.15.10.30">
    <property type="entry name" value="Haemolymph juvenile hormone binding protein"/>
    <property type="match status" value="1"/>
</dbReference>
<evidence type="ECO:0000256" key="4">
    <source>
        <dbReference type="SAM" id="SignalP"/>
    </source>
</evidence>
<proteinExistence type="evidence at transcript level"/>
<keyword evidence="2" id="KW-0090">Biological rhythms</keyword>
<organism evidence="5">
    <name type="scientific">Maconellicoccus hirsutus</name>
    <name type="common">Pink hibiscus mealybug</name>
    <dbReference type="NCBI Taxonomy" id="177089"/>
    <lineage>
        <taxon>Eukaryota</taxon>
        <taxon>Metazoa</taxon>
        <taxon>Ecdysozoa</taxon>
        <taxon>Arthropoda</taxon>
        <taxon>Hexapoda</taxon>
        <taxon>Insecta</taxon>
        <taxon>Pterygota</taxon>
        <taxon>Neoptera</taxon>
        <taxon>Paraneoptera</taxon>
        <taxon>Hemiptera</taxon>
        <taxon>Sternorrhyncha</taxon>
        <taxon>Coccoidea</taxon>
        <taxon>Pseudococcidae</taxon>
        <taxon>Maconellicoccus</taxon>
    </lineage>
</organism>
<sequence length="258" mass="29210">MKIVLNFISIVLLFLCLYLQNTEAVLSVNATPEYVHPCRKSDPELNECIKATLNHLRPYVLQGIPEINVPSIEPLIIQKMQMENGHGPVKMRGIFSNMTIHGGGNYTILSVKSDLNKYRVDFGIHLPYIEVTGNYDVNGNVLLLPVRSRGEFWASFTNVTAVAKLYGIEVTKDGVKFMKTDRLGIGFKLQKPLFRIKDVINRNNVIGEAMNVFLNENANEIIEEMKPAASQAIGKHFKNFLNTAFLQIPLKVWLKDYE</sequence>
<dbReference type="EMBL" id="OR247749">
    <property type="protein sequence ID" value="WZP32406.1"/>
    <property type="molecule type" value="mRNA"/>
</dbReference>
<evidence type="ECO:0000313" key="5">
    <source>
        <dbReference type="EMBL" id="WZP32406.1"/>
    </source>
</evidence>
<name>A0AAU6SHE4_MACHI</name>
<accession>A0AAU6SHE4</accession>
<dbReference type="Pfam" id="PF06585">
    <property type="entry name" value="JHBP"/>
    <property type="match status" value="1"/>
</dbReference>
<dbReference type="GO" id="GO:0005615">
    <property type="term" value="C:extracellular space"/>
    <property type="evidence" value="ECO:0007669"/>
    <property type="project" value="TreeGrafter"/>
</dbReference>
<dbReference type="PANTHER" id="PTHR11008">
    <property type="entry name" value="PROTEIN TAKEOUT-LIKE PROTEIN"/>
    <property type="match status" value="1"/>
</dbReference>
<dbReference type="GO" id="GO:0007623">
    <property type="term" value="P:circadian rhythm"/>
    <property type="evidence" value="ECO:0007669"/>
    <property type="project" value="UniProtKB-ARBA"/>
</dbReference>
<dbReference type="InterPro" id="IPR010562">
    <property type="entry name" value="Haemolymph_juvenile_hormone-bd"/>
</dbReference>
<dbReference type="AlphaFoldDB" id="A0AAU6SHE4"/>
<feature type="signal peptide" evidence="4">
    <location>
        <begin position="1"/>
        <end position="24"/>
    </location>
</feature>
<dbReference type="PANTHER" id="PTHR11008:SF35">
    <property type="entry name" value="PROTEIN TAKEOUT-LIKE PROTEIN"/>
    <property type="match status" value="1"/>
</dbReference>
<keyword evidence="1 4" id="KW-0732">Signal</keyword>
<dbReference type="FunFam" id="3.15.10.30:FF:000001">
    <property type="entry name" value="Takeout-like protein 1"/>
    <property type="match status" value="1"/>
</dbReference>
<reference evidence="5" key="1">
    <citation type="submission" date="2023-06" db="EMBL/GenBank/DDBJ databases">
        <title>Takout-proteins of Maconellicoccus hirsutus.</title>
        <authorList>
            <person name="S S.B."/>
            <person name="Negi N."/>
            <person name="Nagarjuna Reddy K."/>
            <person name="R G.G."/>
        </authorList>
    </citation>
    <scope>NUCLEOTIDE SEQUENCE</scope>
</reference>
<feature type="chain" id="PRO_5043896277" evidence="4">
    <location>
        <begin position="25"/>
        <end position="258"/>
    </location>
</feature>
<evidence type="ECO:0000256" key="3">
    <source>
        <dbReference type="ARBA" id="ARBA00060902"/>
    </source>
</evidence>
<evidence type="ECO:0000256" key="1">
    <source>
        <dbReference type="ARBA" id="ARBA00022729"/>
    </source>
</evidence>
<evidence type="ECO:0000256" key="2">
    <source>
        <dbReference type="ARBA" id="ARBA00023108"/>
    </source>
</evidence>